<keyword evidence="3" id="KW-1185">Reference proteome</keyword>
<reference evidence="2" key="1">
    <citation type="submission" date="2020-06" db="EMBL/GenBank/DDBJ databases">
        <title>WGS assembly of Ceratodon purpureus strain R40.</title>
        <authorList>
            <person name="Carey S.B."/>
            <person name="Jenkins J."/>
            <person name="Shu S."/>
            <person name="Lovell J.T."/>
            <person name="Sreedasyam A."/>
            <person name="Maumus F."/>
            <person name="Tiley G.P."/>
            <person name="Fernandez-Pozo N."/>
            <person name="Barry K."/>
            <person name="Chen C."/>
            <person name="Wang M."/>
            <person name="Lipzen A."/>
            <person name="Daum C."/>
            <person name="Saski C.A."/>
            <person name="Payton A.C."/>
            <person name="Mcbreen J.C."/>
            <person name="Conrad R.E."/>
            <person name="Kollar L.M."/>
            <person name="Olsson S."/>
            <person name="Huttunen S."/>
            <person name="Landis J.B."/>
            <person name="Wickett N.J."/>
            <person name="Johnson M.G."/>
            <person name="Rensing S.A."/>
            <person name="Grimwood J."/>
            <person name="Schmutz J."/>
            <person name="Mcdaniel S.F."/>
        </authorList>
    </citation>
    <scope>NUCLEOTIDE SEQUENCE</scope>
    <source>
        <strain evidence="2">R40</strain>
    </source>
</reference>
<sequence length="84" mass="9528">MWRPVCLPRNSSPQSNQSRPLAIDRLENPSAAHRPECPPRSLKILLTPPVPNCVKLHESEKRESVINPRLVHKPKPSKHDQCIA</sequence>
<feature type="compositionally biased region" description="Polar residues" evidence="1">
    <location>
        <begin position="9"/>
        <end position="19"/>
    </location>
</feature>
<dbReference type="AlphaFoldDB" id="A0A8T0IXG2"/>
<evidence type="ECO:0000313" key="3">
    <source>
        <dbReference type="Proteomes" id="UP000822688"/>
    </source>
</evidence>
<protein>
    <submittedName>
        <fullName evidence="2">Uncharacterized protein</fullName>
    </submittedName>
</protein>
<dbReference type="Proteomes" id="UP000822688">
    <property type="component" value="Chromosome 2"/>
</dbReference>
<evidence type="ECO:0000256" key="1">
    <source>
        <dbReference type="SAM" id="MobiDB-lite"/>
    </source>
</evidence>
<organism evidence="2 3">
    <name type="scientific">Ceratodon purpureus</name>
    <name type="common">Fire moss</name>
    <name type="synonym">Dicranum purpureum</name>
    <dbReference type="NCBI Taxonomy" id="3225"/>
    <lineage>
        <taxon>Eukaryota</taxon>
        <taxon>Viridiplantae</taxon>
        <taxon>Streptophyta</taxon>
        <taxon>Embryophyta</taxon>
        <taxon>Bryophyta</taxon>
        <taxon>Bryophytina</taxon>
        <taxon>Bryopsida</taxon>
        <taxon>Dicranidae</taxon>
        <taxon>Pseudoditrichales</taxon>
        <taxon>Ditrichaceae</taxon>
        <taxon>Ceratodon</taxon>
    </lineage>
</organism>
<comment type="caution">
    <text evidence="2">The sequence shown here is derived from an EMBL/GenBank/DDBJ whole genome shotgun (WGS) entry which is preliminary data.</text>
</comment>
<evidence type="ECO:0000313" key="2">
    <source>
        <dbReference type="EMBL" id="KAG0587063.1"/>
    </source>
</evidence>
<accession>A0A8T0IXG2</accession>
<proteinExistence type="predicted"/>
<feature type="region of interest" description="Disordered" evidence="1">
    <location>
        <begin position="1"/>
        <end position="21"/>
    </location>
</feature>
<gene>
    <name evidence="2" type="ORF">KC19_2G138100</name>
</gene>
<name>A0A8T0IXG2_CERPU</name>
<dbReference type="EMBL" id="CM026422">
    <property type="protein sequence ID" value="KAG0587063.1"/>
    <property type="molecule type" value="Genomic_DNA"/>
</dbReference>